<sequence>MTATPNTKKNSPVNAKTKSRTKTKEHPQTKRTALVVLGMHRSGTSALAGTLGILGADLPKTPIPASGSNEKGYFESHVINDFHEDLLHSAASCWQDWLEMPQGWFESPRTDEFRKRAARLVEEEFGESSLFVLKDPRSCRFVQFWEDVLLGEGIEPHYVLINRNPLEVAASLLRRDSIDQNLGLLIWLRHVLDSEAMSRGRKRVFVNYTGLIRNWAKVVETIQTNISLRFPRMSLGVANEVENFLSAKLQHHQESTDEILQNPLITSWVKDTYEIMERWVKLGEDSADFTSLDAIRESLGSTAPAFARLVQAGSESARQTRELSDEKNKISTQLADANTSIAALTEKLEQAQNENDKVEAKYIEAHDVQSEMAQQLAVRQQELESRSDELNSIKATVKDLQKKLTESDDALQQSRLEVEERARALQELKEARSAIHAARDKELQTRNAELTSAEARVEHLQHKLAEINSALQQRRHEAEESARALQELREARSADQAAHESLMTTLQDELKQAQNSYEKAEAARVSEEKIHGKQTAKLSDKVTNLESQLQTKTHELAEITRMLSGAEEKLKIVFDEQLQERNRVEEMEAALDEAHDRAARAEHSVMELTGSTSWKLTAPVRTVAILLKRIT</sequence>
<organism evidence="4 5">
    <name type="scientific">Roseovarius bejariae</name>
    <dbReference type="NCBI Taxonomy" id="2576383"/>
    <lineage>
        <taxon>Bacteria</taxon>
        <taxon>Pseudomonadati</taxon>
        <taxon>Pseudomonadota</taxon>
        <taxon>Alphaproteobacteria</taxon>
        <taxon>Rhodobacterales</taxon>
        <taxon>Roseobacteraceae</taxon>
        <taxon>Roseovarius</taxon>
    </lineage>
</organism>
<reference evidence="4 5" key="1">
    <citation type="submission" date="2019-05" db="EMBL/GenBank/DDBJ databases">
        <title>Roseovarius bejariae sp. nov., a moderately halophylic bacterium isolated from a saline soil in Rambla Salada (Murcia).</title>
        <authorList>
            <person name="Castro D.J."/>
            <person name="Gomez-Altuve A."/>
            <person name="Reina J.C."/>
            <person name="Rodriguez M."/>
            <person name="Sampedro I."/>
            <person name="Llamas I."/>
            <person name="Martinez-Checa F."/>
        </authorList>
    </citation>
    <scope>NUCLEOTIDE SEQUENCE [LARGE SCALE GENOMIC DNA]</scope>
    <source>
        <strain evidence="4 5">A21</strain>
    </source>
</reference>
<dbReference type="RefSeq" id="WP_154150893.1">
    <property type="nucleotide sequence ID" value="NZ_SZWE01000001.1"/>
</dbReference>
<evidence type="ECO:0000313" key="4">
    <source>
        <dbReference type="EMBL" id="MRU15525.1"/>
    </source>
</evidence>
<name>A0A844CPX7_9RHOB</name>
<dbReference type="PANTHER" id="PTHR32083">
    <property type="entry name" value="CILIA AND FLAGELLA-ASSOCIATED PROTEIN 58-RELATED"/>
    <property type="match status" value="1"/>
</dbReference>
<feature type="coiled-coil region" evidence="2">
    <location>
        <begin position="334"/>
        <end position="604"/>
    </location>
</feature>
<protein>
    <recommendedName>
        <fullName evidence="6">Sulfotransferase family protein</fullName>
    </recommendedName>
</protein>
<dbReference type="PANTHER" id="PTHR32083:SF48">
    <property type="entry name" value="TRANS-GOLGI NETWORK-LOCALIZED SYP41-INTERACTING PROTEIN 1"/>
    <property type="match status" value="1"/>
</dbReference>
<proteinExistence type="predicted"/>
<keyword evidence="1 2" id="KW-0175">Coiled coil</keyword>
<dbReference type="GO" id="GO:0005856">
    <property type="term" value="C:cytoskeleton"/>
    <property type="evidence" value="ECO:0007669"/>
    <property type="project" value="TreeGrafter"/>
</dbReference>
<evidence type="ECO:0000256" key="1">
    <source>
        <dbReference type="ARBA" id="ARBA00023054"/>
    </source>
</evidence>
<dbReference type="Proteomes" id="UP000564704">
    <property type="component" value="Unassembled WGS sequence"/>
</dbReference>
<dbReference type="Gene3D" id="3.40.50.300">
    <property type="entry name" value="P-loop containing nucleotide triphosphate hydrolases"/>
    <property type="match status" value="1"/>
</dbReference>
<evidence type="ECO:0008006" key="6">
    <source>
        <dbReference type="Google" id="ProtNLM"/>
    </source>
</evidence>
<dbReference type="EMBL" id="SZWE01000001">
    <property type="protein sequence ID" value="MRU15525.1"/>
    <property type="molecule type" value="Genomic_DNA"/>
</dbReference>
<gene>
    <name evidence="4" type="ORF">FDP25_08800</name>
</gene>
<evidence type="ECO:0000256" key="2">
    <source>
        <dbReference type="SAM" id="Coils"/>
    </source>
</evidence>
<evidence type="ECO:0000313" key="5">
    <source>
        <dbReference type="Proteomes" id="UP000564704"/>
    </source>
</evidence>
<evidence type="ECO:0000256" key="3">
    <source>
        <dbReference type="SAM" id="MobiDB-lite"/>
    </source>
</evidence>
<accession>A0A844CPX7</accession>
<dbReference type="SUPFAM" id="SSF52540">
    <property type="entry name" value="P-loop containing nucleoside triphosphate hydrolases"/>
    <property type="match status" value="1"/>
</dbReference>
<feature type="compositionally biased region" description="Polar residues" evidence="3">
    <location>
        <begin position="1"/>
        <end position="16"/>
    </location>
</feature>
<keyword evidence="5" id="KW-1185">Reference proteome</keyword>
<dbReference type="AlphaFoldDB" id="A0A844CPX7"/>
<feature type="region of interest" description="Disordered" evidence="3">
    <location>
        <begin position="1"/>
        <end position="30"/>
    </location>
</feature>
<comment type="caution">
    <text evidence="4">The sequence shown here is derived from an EMBL/GenBank/DDBJ whole genome shotgun (WGS) entry which is preliminary data.</text>
</comment>
<dbReference type="InterPro" id="IPR027417">
    <property type="entry name" value="P-loop_NTPase"/>
</dbReference>
<dbReference type="OrthoDB" id="7210452at2"/>